<feature type="transmembrane region" description="Helical" evidence="7">
    <location>
        <begin position="238"/>
        <end position="261"/>
    </location>
</feature>
<feature type="domain" description="Thiol:disulfide interchange protein DsbD N-terminal" evidence="9">
    <location>
        <begin position="40"/>
        <end position="151"/>
    </location>
</feature>
<feature type="compositionally biased region" description="Basic and acidic residues" evidence="6">
    <location>
        <begin position="163"/>
        <end position="177"/>
    </location>
</feature>
<sequence>MGLRFLILIFFGAFISIAGSAQVLEPAKWSYDVSHTNVKIGDEIELIFKATIQEDWYLYSSDFDPDCGPTVTTFTFKENDTYELIGEIKPINAKKKYDEIFECDYTYFRNQGEFRQKIKVLKAGLQIAGGYEYQVCTDVDGKCIPFEDEFVFRNFKVQPTAQEEKANGLEKATDLEKSTSPIKETPKVEKENVEENTSSVKTSSAGSSIVGKSEEGFPIKKLQPFFDGDFEKEKVSHIWFMVLAFLAGLAALFTPCVFPMIPMTVSFFTKKDGNKGKGISQAIFYGFCIILIYTIIGSIISPFMGPETANHLSTEWLPNVIFFAVFVIFALSFFGMFDIVLPSSFVNSVDRKADRGGFIGVFFMAFTLVLVSFSCTGPIVGTILVESAGGEVLKPVLGMFAFSLAFAIPFTLFAIFPGWLNNLPKSGGWLNAVKVVLGFIELALAFKFLSIADQAFHWGILDREVNIAVWVVIFGLMGLYLLGKIKLPHDSPSNHISVPRLMLAIATLSFVVYLIPGMFGAPLKALAGYLPPMHTHDFDIPAIARSSSQTEDFVVYNDQCEKPKYEDFLHLPHGLKGYFDLDQAVACAKEQNKPLFIDFTGHGCTNCREMEAVVWSDPRVLKKLKEDFVVVALYVDDKTELPEDSWYVSAYDNKIKKTIGKQNADLQIQRVNNNAQPNYILLDHAEKGLVKPVAYDRDVQNFLDFLDEGLKNFHQNNQLAMQSAE</sequence>
<keyword evidence="2 7" id="KW-0812">Transmembrane</keyword>
<feature type="transmembrane region" description="Helical" evidence="7">
    <location>
        <begin position="464"/>
        <end position="482"/>
    </location>
</feature>
<evidence type="ECO:0000256" key="4">
    <source>
        <dbReference type="ARBA" id="ARBA00022989"/>
    </source>
</evidence>
<evidence type="ECO:0000256" key="2">
    <source>
        <dbReference type="ARBA" id="ARBA00022692"/>
    </source>
</evidence>
<reference evidence="10" key="1">
    <citation type="submission" date="2023-06" db="EMBL/GenBank/DDBJ databases">
        <title>Genomic of Parafulvivirga corallium.</title>
        <authorList>
            <person name="Wang G."/>
        </authorList>
    </citation>
    <scope>NUCLEOTIDE SEQUENCE</scope>
    <source>
        <strain evidence="10">BMA10</strain>
    </source>
</reference>
<dbReference type="Gene3D" id="2.60.40.1250">
    <property type="entry name" value="Thiol:disulfide interchange protein DsbD, N-terminal domain"/>
    <property type="match status" value="1"/>
</dbReference>
<keyword evidence="5 7" id="KW-0472">Membrane</keyword>
<evidence type="ECO:0000256" key="7">
    <source>
        <dbReference type="SAM" id="Phobius"/>
    </source>
</evidence>
<dbReference type="InterPro" id="IPR036249">
    <property type="entry name" value="Thioredoxin-like_sf"/>
</dbReference>
<dbReference type="Pfam" id="PF02683">
    <property type="entry name" value="DsbD_TM"/>
    <property type="match status" value="1"/>
</dbReference>
<feature type="domain" description="Cytochrome C biogenesis protein transmembrane" evidence="8">
    <location>
        <begin position="239"/>
        <end position="449"/>
    </location>
</feature>
<feature type="transmembrane region" description="Helical" evidence="7">
    <location>
        <begin position="282"/>
        <end position="304"/>
    </location>
</feature>
<dbReference type="Proteomes" id="UP001172082">
    <property type="component" value="Unassembled WGS sequence"/>
</dbReference>
<evidence type="ECO:0000259" key="8">
    <source>
        <dbReference type="Pfam" id="PF02683"/>
    </source>
</evidence>
<evidence type="ECO:0000313" key="10">
    <source>
        <dbReference type="EMBL" id="MDN5203999.1"/>
    </source>
</evidence>
<evidence type="ECO:0000313" key="11">
    <source>
        <dbReference type="Proteomes" id="UP001172082"/>
    </source>
</evidence>
<dbReference type="SUPFAM" id="SSF52833">
    <property type="entry name" value="Thioredoxin-like"/>
    <property type="match status" value="1"/>
</dbReference>
<feature type="transmembrane region" description="Helical" evidence="7">
    <location>
        <begin position="432"/>
        <end position="452"/>
    </location>
</feature>
<comment type="subcellular location">
    <subcellularLocation>
        <location evidence="1">Membrane</location>
        <topology evidence="1">Multi-pass membrane protein</topology>
    </subcellularLocation>
</comment>
<feature type="transmembrane region" description="Helical" evidence="7">
    <location>
        <begin position="503"/>
        <end position="523"/>
    </location>
</feature>
<gene>
    <name evidence="10" type="ORF">QQ008_21590</name>
</gene>
<organism evidence="10 11">
    <name type="scientific">Splendidivirga corallicola</name>
    <dbReference type="NCBI Taxonomy" id="3051826"/>
    <lineage>
        <taxon>Bacteria</taxon>
        <taxon>Pseudomonadati</taxon>
        <taxon>Bacteroidota</taxon>
        <taxon>Cytophagia</taxon>
        <taxon>Cytophagales</taxon>
        <taxon>Splendidivirgaceae</taxon>
        <taxon>Splendidivirga</taxon>
    </lineage>
</organism>
<name>A0ABT8KV07_9BACT</name>
<dbReference type="RefSeq" id="WP_346754023.1">
    <property type="nucleotide sequence ID" value="NZ_JAUJEA010000009.1"/>
</dbReference>
<dbReference type="Pfam" id="PF13899">
    <property type="entry name" value="Thioredoxin_7"/>
    <property type="match status" value="1"/>
</dbReference>
<dbReference type="PANTHER" id="PTHR32234:SF0">
    <property type="entry name" value="THIOL:DISULFIDE INTERCHANGE PROTEIN DSBD"/>
    <property type="match status" value="1"/>
</dbReference>
<comment type="caution">
    <text evidence="10">The sequence shown here is derived from an EMBL/GenBank/DDBJ whole genome shotgun (WGS) entry which is preliminary data.</text>
</comment>
<dbReference type="EMBL" id="JAUJEA010000009">
    <property type="protein sequence ID" value="MDN5203999.1"/>
    <property type="molecule type" value="Genomic_DNA"/>
</dbReference>
<feature type="region of interest" description="Disordered" evidence="6">
    <location>
        <begin position="163"/>
        <end position="211"/>
    </location>
</feature>
<feature type="compositionally biased region" description="Basic and acidic residues" evidence="6">
    <location>
        <begin position="184"/>
        <end position="193"/>
    </location>
</feature>
<evidence type="ECO:0000256" key="1">
    <source>
        <dbReference type="ARBA" id="ARBA00004141"/>
    </source>
</evidence>
<evidence type="ECO:0000256" key="5">
    <source>
        <dbReference type="ARBA" id="ARBA00023136"/>
    </source>
</evidence>
<keyword evidence="4 7" id="KW-1133">Transmembrane helix</keyword>
<keyword evidence="3" id="KW-0201">Cytochrome c-type biogenesis</keyword>
<evidence type="ECO:0000256" key="6">
    <source>
        <dbReference type="SAM" id="MobiDB-lite"/>
    </source>
</evidence>
<proteinExistence type="predicted"/>
<keyword evidence="11" id="KW-1185">Reference proteome</keyword>
<protein>
    <submittedName>
        <fullName evidence="10">Cytochrome c biogenesis protein CcdA</fullName>
    </submittedName>
</protein>
<dbReference type="Gene3D" id="3.40.30.10">
    <property type="entry name" value="Glutaredoxin"/>
    <property type="match status" value="1"/>
</dbReference>
<feature type="transmembrane region" description="Helical" evidence="7">
    <location>
        <begin position="358"/>
        <end position="385"/>
    </location>
</feature>
<dbReference type="InterPro" id="IPR036929">
    <property type="entry name" value="DsbDN_sf"/>
</dbReference>
<accession>A0ABT8KV07</accession>
<feature type="compositionally biased region" description="Low complexity" evidence="6">
    <location>
        <begin position="198"/>
        <end position="208"/>
    </location>
</feature>
<evidence type="ECO:0000259" key="9">
    <source>
        <dbReference type="Pfam" id="PF11412"/>
    </source>
</evidence>
<evidence type="ECO:0000256" key="3">
    <source>
        <dbReference type="ARBA" id="ARBA00022748"/>
    </source>
</evidence>
<dbReference type="InterPro" id="IPR003834">
    <property type="entry name" value="Cyt_c_assmbl_TM_dom"/>
</dbReference>
<dbReference type="InterPro" id="IPR028250">
    <property type="entry name" value="DsbDN"/>
</dbReference>
<dbReference type="Pfam" id="PF11412">
    <property type="entry name" value="DsbD_N"/>
    <property type="match status" value="1"/>
</dbReference>
<feature type="transmembrane region" description="Helical" evidence="7">
    <location>
        <begin position="397"/>
        <end position="420"/>
    </location>
</feature>
<dbReference type="PANTHER" id="PTHR32234">
    <property type="entry name" value="THIOL:DISULFIDE INTERCHANGE PROTEIN DSBD"/>
    <property type="match status" value="1"/>
</dbReference>
<feature type="transmembrane region" description="Helical" evidence="7">
    <location>
        <begin position="316"/>
        <end position="337"/>
    </location>
</feature>